<gene>
    <name evidence="3" type="primary">Aste57867_23509</name>
    <name evidence="2" type="ORF">As57867_023438</name>
    <name evidence="3" type="ORF">ASTE57867_23509</name>
</gene>
<dbReference type="InterPro" id="IPR011993">
    <property type="entry name" value="PH-like_dom_sf"/>
</dbReference>
<dbReference type="PANTHER" id="PTHR14336">
    <property type="entry name" value="TANDEM PH DOMAIN CONTAINING PROTEIN"/>
    <property type="match status" value="1"/>
</dbReference>
<dbReference type="EMBL" id="VJMH01007276">
    <property type="protein sequence ID" value="KAF0684510.1"/>
    <property type="molecule type" value="Genomic_DNA"/>
</dbReference>
<dbReference type="InterPro" id="IPR051707">
    <property type="entry name" value="PI-Interact_SigTrans_Reg"/>
</dbReference>
<reference evidence="3 4" key="1">
    <citation type="submission" date="2019-03" db="EMBL/GenBank/DDBJ databases">
        <authorList>
            <person name="Gaulin E."/>
            <person name="Dumas B."/>
        </authorList>
    </citation>
    <scope>NUCLEOTIDE SEQUENCE [LARGE SCALE GENOMIC DNA]</scope>
    <source>
        <strain evidence="3">CBS 568.67</strain>
    </source>
</reference>
<name>A0A485LNP9_9STRA</name>
<protein>
    <submittedName>
        <fullName evidence="3">Aste57867_23509 protein</fullName>
    </submittedName>
</protein>
<dbReference type="SMART" id="SM00233">
    <property type="entry name" value="PH"/>
    <property type="match status" value="1"/>
</dbReference>
<dbReference type="Gene3D" id="2.30.29.30">
    <property type="entry name" value="Pleckstrin-homology domain (PH domain)/Phosphotyrosine-binding domain (PTB)"/>
    <property type="match status" value="1"/>
</dbReference>
<dbReference type="Proteomes" id="UP000332933">
    <property type="component" value="Unassembled WGS sequence"/>
</dbReference>
<dbReference type="PROSITE" id="PS50003">
    <property type="entry name" value="PH_DOMAIN"/>
    <property type="match status" value="1"/>
</dbReference>
<sequence length="142" mass="15641">MAPPPTAESTATPPVVWRTGMLFKKGKKAGLFSRANWKPRYVVLTSECLKYYKIPGGPLKGKVDLRTCTPQDIEMMPADCFKTGNSSSSIWRIGIQTPTRRFFIATQSSNEMDVWFKDLVDITAKADAMLPHATATDAALVG</sequence>
<reference evidence="2" key="2">
    <citation type="submission" date="2019-06" db="EMBL/GenBank/DDBJ databases">
        <title>Genomics analysis of Aphanomyces spp. identifies a new class of oomycete effector associated with host adaptation.</title>
        <authorList>
            <person name="Gaulin E."/>
        </authorList>
    </citation>
    <scope>NUCLEOTIDE SEQUENCE</scope>
    <source>
        <strain evidence="2">CBS 578.67</strain>
    </source>
</reference>
<dbReference type="Pfam" id="PF00169">
    <property type="entry name" value="PH"/>
    <property type="match status" value="1"/>
</dbReference>
<dbReference type="InterPro" id="IPR001849">
    <property type="entry name" value="PH_domain"/>
</dbReference>
<dbReference type="EMBL" id="CAADRA010007302">
    <property type="protein sequence ID" value="VFU00154.1"/>
    <property type="molecule type" value="Genomic_DNA"/>
</dbReference>
<feature type="domain" description="PH" evidence="1">
    <location>
        <begin position="15"/>
        <end position="124"/>
    </location>
</feature>
<dbReference type="AlphaFoldDB" id="A0A485LNP9"/>
<accession>A0A485LNP9</accession>
<organism evidence="3 4">
    <name type="scientific">Aphanomyces stellatus</name>
    <dbReference type="NCBI Taxonomy" id="120398"/>
    <lineage>
        <taxon>Eukaryota</taxon>
        <taxon>Sar</taxon>
        <taxon>Stramenopiles</taxon>
        <taxon>Oomycota</taxon>
        <taxon>Saprolegniomycetes</taxon>
        <taxon>Saprolegniales</taxon>
        <taxon>Verrucalvaceae</taxon>
        <taxon>Aphanomyces</taxon>
    </lineage>
</organism>
<dbReference type="OrthoDB" id="185175at2759"/>
<dbReference type="SUPFAM" id="SSF50729">
    <property type="entry name" value="PH domain-like"/>
    <property type="match status" value="1"/>
</dbReference>
<keyword evidence="4" id="KW-1185">Reference proteome</keyword>
<evidence type="ECO:0000313" key="2">
    <source>
        <dbReference type="EMBL" id="KAF0684510.1"/>
    </source>
</evidence>
<evidence type="ECO:0000313" key="4">
    <source>
        <dbReference type="Proteomes" id="UP000332933"/>
    </source>
</evidence>
<evidence type="ECO:0000313" key="3">
    <source>
        <dbReference type="EMBL" id="VFU00154.1"/>
    </source>
</evidence>
<proteinExistence type="predicted"/>
<evidence type="ECO:0000259" key="1">
    <source>
        <dbReference type="PROSITE" id="PS50003"/>
    </source>
</evidence>